<feature type="compositionally biased region" description="Basic and acidic residues" evidence="4">
    <location>
        <begin position="814"/>
        <end position="826"/>
    </location>
</feature>
<evidence type="ECO:0000256" key="1">
    <source>
        <dbReference type="ARBA" id="ARBA00004123"/>
    </source>
</evidence>
<dbReference type="RefSeq" id="XP_026288806.1">
    <property type="nucleotide sequence ID" value="XM_026433021.2"/>
</dbReference>
<dbReference type="SMART" id="SM00292">
    <property type="entry name" value="BRCT"/>
    <property type="match status" value="2"/>
</dbReference>
<evidence type="ECO:0000256" key="3">
    <source>
        <dbReference type="ARBA" id="ARBA00023242"/>
    </source>
</evidence>
<dbReference type="SUPFAM" id="SSF52113">
    <property type="entry name" value="BRCT domain"/>
    <property type="match status" value="2"/>
</dbReference>
<feature type="region of interest" description="Disordered" evidence="4">
    <location>
        <begin position="440"/>
        <end position="464"/>
    </location>
</feature>
<dbReference type="GO" id="GO:0042393">
    <property type="term" value="F:histone binding"/>
    <property type="evidence" value="ECO:0007669"/>
    <property type="project" value="TreeGrafter"/>
</dbReference>
<keyword evidence="3" id="KW-0539">Nucleus</keyword>
<dbReference type="Gene3D" id="3.40.50.10190">
    <property type="entry name" value="BRCT domain"/>
    <property type="match status" value="2"/>
</dbReference>
<feature type="compositionally biased region" description="Basic and acidic residues" evidence="4">
    <location>
        <begin position="1173"/>
        <end position="1182"/>
    </location>
</feature>
<feature type="compositionally biased region" description="Polar residues" evidence="4">
    <location>
        <begin position="88"/>
        <end position="105"/>
    </location>
</feature>
<dbReference type="PANTHER" id="PTHR15321">
    <property type="entry name" value="TUMOR SUPPRESSOR P53-BINDING PROTEIN 1"/>
    <property type="match status" value="1"/>
</dbReference>
<dbReference type="PANTHER" id="PTHR15321:SF3">
    <property type="entry name" value="TP53-BINDING PROTEIN 1"/>
    <property type="match status" value="1"/>
</dbReference>
<feature type="region of interest" description="Disordered" evidence="4">
    <location>
        <begin position="643"/>
        <end position="680"/>
    </location>
</feature>
<feature type="compositionally biased region" description="Polar residues" evidence="4">
    <location>
        <begin position="334"/>
        <end position="357"/>
    </location>
</feature>
<feature type="domain" description="BRCT" evidence="5">
    <location>
        <begin position="1315"/>
        <end position="1409"/>
    </location>
</feature>
<dbReference type="GO" id="GO:0000077">
    <property type="term" value="P:DNA damage checkpoint signaling"/>
    <property type="evidence" value="ECO:0007669"/>
    <property type="project" value="TreeGrafter"/>
</dbReference>
<feature type="compositionally biased region" description="Polar residues" evidence="4">
    <location>
        <begin position="175"/>
        <end position="220"/>
    </location>
</feature>
<feature type="compositionally biased region" description="Basic and acidic residues" evidence="4">
    <location>
        <begin position="1035"/>
        <end position="1048"/>
    </location>
</feature>
<dbReference type="CDD" id="cd17724">
    <property type="entry name" value="BRCT_p53bp1_rpt2"/>
    <property type="match status" value="1"/>
</dbReference>
<dbReference type="GO" id="GO:0045944">
    <property type="term" value="P:positive regulation of transcription by RNA polymerase II"/>
    <property type="evidence" value="ECO:0007669"/>
    <property type="project" value="TreeGrafter"/>
</dbReference>
<dbReference type="CDD" id="cd17745">
    <property type="entry name" value="BRCT_p53bp1_rpt1"/>
    <property type="match status" value="1"/>
</dbReference>
<feature type="compositionally biased region" description="Low complexity" evidence="4">
    <location>
        <begin position="867"/>
        <end position="880"/>
    </location>
</feature>
<dbReference type="InterPro" id="IPR001357">
    <property type="entry name" value="BRCT_dom"/>
</dbReference>
<dbReference type="InterPro" id="IPR047249">
    <property type="entry name" value="BRCT_p53bp1-like_rpt1"/>
</dbReference>
<dbReference type="PROSITE" id="PS50172">
    <property type="entry name" value="BRCT"/>
    <property type="match status" value="1"/>
</dbReference>
<comment type="subcellular location">
    <subcellularLocation>
        <location evidence="1">Nucleus</location>
    </subcellularLocation>
</comment>
<feature type="region of interest" description="Disordered" evidence="4">
    <location>
        <begin position="70"/>
        <end position="113"/>
    </location>
</feature>
<feature type="region of interest" description="Disordered" evidence="4">
    <location>
        <begin position="155"/>
        <end position="240"/>
    </location>
</feature>
<keyword evidence="6" id="KW-1185">Reference proteome</keyword>
<evidence type="ECO:0000256" key="2">
    <source>
        <dbReference type="ARBA" id="ARBA00022763"/>
    </source>
</evidence>
<dbReference type="Proteomes" id="UP000504606">
    <property type="component" value="Unplaced"/>
</dbReference>
<feature type="compositionally biased region" description="Basic and acidic residues" evidence="4">
    <location>
        <begin position="369"/>
        <end position="393"/>
    </location>
</feature>
<dbReference type="GeneID" id="113213821"/>
<reference evidence="7" key="1">
    <citation type="submission" date="2025-08" db="UniProtKB">
        <authorList>
            <consortium name="RefSeq"/>
        </authorList>
    </citation>
    <scope>IDENTIFICATION</scope>
    <source>
        <tissue evidence="7">Whole organism</tissue>
    </source>
</reference>
<dbReference type="InterPro" id="IPR047252">
    <property type="entry name" value="TP53BP1-like"/>
</dbReference>
<dbReference type="GO" id="GO:0005634">
    <property type="term" value="C:nucleus"/>
    <property type="evidence" value="ECO:0007669"/>
    <property type="project" value="UniProtKB-SubCell"/>
</dbReference>
<dbReference type="InterPro" id="IPR036420">
    <property type="entry name" value="BRCT_dom_sf"/>
</dbReference>
<feature type="region of interest" description="Disordered" evidence="4">
    <location>
        <begin position="256"/>
        <end position="297"/>
    </location>
</feature>
<gene>
    <name evidence="7" type="primary">LOC113213821</name>
</gene>
<evidence type="ECO:0000313" key="6">
    <source>
        <dbReference type="Proteomes" id="UP000504606"/>
    </source>
</evidence>
<organism evidence="6 7">
    <name type="scientific">Frankliniella occidentalis</name>
    <name type="common">Western flower thrips</name>
    <name type="synonym">Euthrips occidentalis</name>
    <dbReference type="NCBI Taxonomy" id="133901"/>
    <lineage>
        <taxon>Eukaryota</taxon>
        <taxon>Metazoa</taxon>
        <taxon>Ecdysozoa</taxon>
        <taxon>Arthropoda</taxon>
        <taxon>Hexapoda</taxon>
        <taxon>Insecta</taxon>
        <taxon>Pterygota</taxon>
        <taxon>Neoptera</taxon>
        <taxon>Paraneoptera</taxon>
        <taxon>Thysanoptera</taxon>
        <taxon>Terebrantia</taxon>
        <taxon>Thripoidea</taxon>
        <taxon>Thripidae</taxon>
        <taxon>Frankliniella</taxon>
    </lineage>
</organism>
<sequence length="1418" mass="154546">MSQNGNSQIFGDEETEVMSQNFDVVYTGQSCSELDDSNLFSKDKVEAEEREGTQATSQIEDIILLRGQPSSVTGGIKVSSQDEENENTEPMSQGSQVVYTGQTCSPHDDGNSPEVKKFVARLVEEEPTVEESFDPDATYVDESLLLPKHIQKTGQLASNTGENSKEDKLVDLEQTDTGSSLSQEFTPPQLQPETNLSSNSCLDTTQVLTQEMNQSPTTISDAVGGQRVFPSQSSSELLETKASDLCQGLSQEDRSSLATYSSSSSSQIVSSSSSSKRPNDTDEMVGSQDMFASQGSSQKSVLTTSQFMPTLQLSGEIQSSQGYEGFVPDRLPFTSPTCQTTSTPLSKVTKSHSNNLSGDVIALSDEEDVQKVNEKRKHSDSSDDSRSVDNKFKRPCVDNRQSVVFLQEFNSPQRQPSSGSPDLSHGSQCFNLYLSQVETDETGSQNTISPSPPSNSVKSQTESQVTVSPNMNYSKTSSHNTSVVQIDDMDDEIQLVSPVTKSNSLGEIQIMDFSETKQGMSTSGDIQVLTPVQKKSLPDLKLSLVEDSESSKFIKNGNTNSLSSNSNLVNVASPIESPSKGLELKEHKPSNEDNEQNIQEFSNKMIMTFTCTYSVSCHTTIDMNKKKTVSNSISSFEVLESKTIEKRDSSPSAVEESSPGRGGSPGSVASGPGPFRLQPSHATRFSMMSTTSSSSAGSYQYHQASARRGRAAVPQWRGGESSTKGPVPWQELLQQYQDELARSGAPLLEKWGSSPIVNSSSDEGKTVHEEKGLETVPEDDGEEVLGVPASNSIKILQNPKRALRNVSSSTTVQRDPENESLVKTECETPTSKRKRGRPPKAATPSRTPSGSTKKRTATPNKKKGSEETSSIPEESSMSSGSYHFATGTPVFALWNAKDKAGRRCYYPGHIESATRANQWTIAFLDGLKNVSSKNDILIINTFEIGQSLLVKNKSGEYCEGKVSEVTPLKGGEDLFTIELLSSSDSLGNMTVPISELALTEDQAKLWMHERPASSQSSSSPTKRLSASKMSSSEQEILKNLDLLHDLPGRRVRTPKGSQATVSSPARAGPSNTSRRLIADSGGSSTADEEPLATLLAKEKVGPYSQVVGVELEQRGFASADPLARKGKGIKNSSSKKPLPDIDNDEIVQQLGPIPPDGSKIFSGFTFILTKTDMKPKDRREPVTDSEVTATDGEDQQGSDVSLQYPSDSECYKFTRCPMVKDRLARQITQGGGKVLKLWTDILTKDINSTFVVSDRPCLTPIYLHCLARGVKSINHDYIIDCCKQNTKFSSNFKNNFLPVGYSHSKQDFVLWRDHKSKSPLSRENILVVGEEDKTFKAFWEELLRLTGAKISSSKTCRGMTTVTKIISDNPCSETILARAEELNIPVLSPVWITQSLIENQSLSVAKLPSFSHDYVESE</sequence>
<feature type="region of interest" description="Disordered" evidence="4">
    <location>
        <begin position="1007"/>
        <end position="1087"/>
    </location>
</feature>
<accession>A0A6J1TD84</accession>
<proteinExistence type="predicted"/>
<feature type="compositionally biased region" description="Low complexity" evidence="4">
    <location>
        <begin position="256"/>
        <end position="275"/>
    </location>
</feature>
<evidence type="ECO:0000313" key="7">
    <source>
        <dbReference type="RefSeq" id="XP_026288806.1"/>
    </source>
</evidence>
<feature type="region of interest" description="Disordered" evidence="4">
    <location>
        <begin position="334"/>
        <end position="393"/>
    </location>
</feature>
<feature type="compositionally biased region" description="Polar residues" evidence="4">
    <location>
        <begin position="1055"/>
        <end position="1074"/>
    </location>
</feature>
<keyword evidence="2" id="KW-0227">DNA damage</keyword>
<name>A0A6J1TD84_FRAOC</name>
<feature type="region of interest" description="Disordered" evidence="4">
    <location>
        <begin position="1173"/>
        <end position="1201"/>
    </location>
</feature>
<feature type="region of interest" description="Disordered" evidence="4">
    <location>
        <begin position="752"/>
        <end position="880"/>
    </location>
</feature>
<evidence type="ECO:0000256" key="4">
    <source>
        <dbReference type="SAM" id="MobiDB-lite"/>
    </source>
</evidence>
<feature type="compositionally biased region" description="Basic and acidic residues" evidence="4">
    <location>
        <begin position="762"/>
        <end position="773"/>
    </location>
</feature>
<dbReference type="Pfam" id="PF18428">
    <property type="entry name" value="BRCT_3"/>
    <property type="match status" value="1"/>
</dbReference>
<feature type="compositionally biased region" description="Polar residues" evidence="4">
    <location>
        <begin position="1020"/>
        <end position="1034"/>
    </location>
</feature>
<feature type="compositionally biased region" description="Basic residues" evidence="4">
    <location>
        <begin position="852"/>
        <end position="862"/>
    </location>
</feature>
<evidence type="ECO:0000259" key="5">
    <source>
        <dbReference type="PROSITE" id="PS50172"/>
    </source>
</evidence>
<dbReference type="InterPro" id="IPR047250">
    <property type="entry name" value="BRCT_p53bp1-like_rpt2"/>
</dbReference>
<protein>
    <submittedName>
        <fullName evidence="7">Uncharacterized protein LOC113213821 isoform X2</fullName>
    </submittedName>
</protein>